<dbReference type="Proteomes" id="UP001362899">
    <property type="component" value="Unassembled WGS sequence"/>
</dbReference>
<accession>A0AAV5RKM4</accession>
<sequence>MTSIQSRIDDGAANISRETKRVTSKLPKVVKRFLALDDRKPNPSTPIRLLTIFIATMGGLLASQAVVLYAPLYQHHWHFNKLVPSFGATCILIYNAVASPLAQPRNLLFGQLISGIIGIGMMKLFMENEANEKYLWLSASLSVSISSVLMDITGTIHPPAGATALLPSLDAEFRELGWKLLPDLLILDCLFFGIALLCNNIFRKYPTVWFFPPKPKQDVKPGATIVLSSESIQTPEELNLDEYEVVVLERLQDKLKGLV</sequence>
<feature type="transmembrane region" description="Helical" evidence="1">
    <location>
        <begin position="82"/>
        <end position="102"/>
    </location>
</feature>
<feature type="transmembrane region" description="Helical" evidence="1">
    <location>
        <begin position="108"/>
        <end position="125"/>
    </location>
</feature>
<keyword evidence="1" id="KW-0472">Membrane</keyword>
<proteinExistence type="predicted"/>
<dbReference type="Pfam" id="PF04982">
    <property type="entry name" value="TM_HPP"/>
    <property type="match status" value="1"/>
</dbReference>
<evidence type="ECO:0000259" key="2">
    <source>
        <dbReference type="Pfam" id="PF04982"/>
    </source>
</evidence>
<feature type="transmembrane region" description="Helical" evidence="1">
    <location>
        <begin position="47"/>
        <end position="70"/>
    </location>
</feature>
<dbReference type="PANTHER" id="PTHR33741:SF5">
    <property type="entry name" value="TRANSMEMBRANE PROTEIN DDB_G0269096-RELATED"/>
    <property type="match status" value="1"/>
</dbReference>
<keyword evidence="1" id="KW-1133">Transmembrane helix</keyword>
<dbReference type="EMBL" id="BTGC01000008">
    <property type="protein sequence ID" value="GMM52094.1"/>
    <property type="molecule type" value="Genomic_DNA"/>
</dbReference>
<dbReference type="AlphaFoldDB" id="A0AAV5RKM4"/>
<name>A0AAV5RKM4_STABA</name>
<evidence type="ECO:0000313" key="3">
    <source>
        <dbReference type="EMBL" id="GMM52094.1"/>
    </source>
</evidence>
<dbReference type="InterPro" id="IPR058581">
    <property type="entry name" value="TM_HPP"/>
</dbReference>
<feature type="domain" description="HPP transmembrane region" evidence="2">
    <location>
        <begin position="47"/>
        <end position="206"/>
    </location>
</feature>
<evidence type="ECO:0000313" key="4">
    <source>
        <dbReference type="Proteomes" id="UP001362899"/>
    </source>
</evidence>
<comment type="caution">
    <text evidence="3">The sequence shown here is derived from an EMBL/GenBank/DDBJ whole genome shotgun (WGS) entry which is preliminary data.</text>
</comment>
<keyword evidence="4" id="KW-1185">Reference proteome</keyword>
<organism evidence="3 4">
    <name type="scientific">Starmerella bacillaris</name>
    <name type="common">Yeast</name>
    <name type="synonym">Candida zemplinina</name>
    <dbReference type="NCBI Taxonomy" id="1247836"/>
    <lineage>
        <taxon>Eukaryota</taxon>
        <taxon>Fungi</taxon>
        <taxon>Dikarya</taxon>
        <taxon>Ascomycota</taxon>
        <taxon>Saccharomycotina</taxon>
        <taxon>Dipodascomycetes</taxon>
        <taxon>Dipodascales</taxon>
        <taxon>Trichomonascaceae</taxon>
        <taxon>Starmerella</taxon>
    </lineage>
</organism>
<dbReference type="InterPro" id="IPR007065">
    <property type="entry name" value="HPP"/>
</dbReference>
<dbReference type="PANTHER" id="PTHR33741">
    <property type="entry name" value="TRANSMEMBRANE PROTEIN DDB_G0269096-RELATED"/>
    <property type="match status" value="1"/>
</dbReference>
<reference evidence="3 4" key="1">
    <citation type="journal article" date="2023" name="Elife">
        <title>Identification of key yeast species and microbe-microbe interactions impacting larval growth of Drosophila in the wild.</title>
        <authorList>
            <person name="Mure A."/>
            <person name="Sugiura Y."/>
            <person name="Maeda R."/>
            <person name="Honda K."/>
            <person name="Sakurai N."/>
            <person name="Takahashi Y."/>
            <person name="Watada M."/>
            <person name="Katoh T."/>
            <person name="Gotoh A."/>
            <person name="Gotoh Y."/>
            <person name="Taniguchi I."/>
            <person name="Nakamura K."/>
            <person name="Hayashi T."/>
            <person name="Katayama T."/>
            <person name="Uemura T."/>
            <person name="Hattori Y."/>
        </authorList>
    </citation>
    <scope>NUCLEOTIDE SEQUENCE [LARGE SCALE GENOMIC DNA]</scope>
    <source>
        <strain evidence="3 4">SB-73</strain>
    </source>
</reference>
<evidence type="ECO:0000256" key="1">
    <source>
        <dbReference type="SAM" id="Phobius"/>
    </source>
</evidence>
<feature type="transmembrane region" description="Helical" evidence="1">
    <location>
        <begin position="176"/>
        <end position="198"/>
    </location>
</feature>
<keyword evidence="1" id="KW-0812">Transmembrane</keyword>
<gene>
    <name evidence="3" type="ORF">DASB73_030570</name>
</gene>
<protein>
    <recommendedName>
        <fullName evidence="2">HPP transmembrane region domain-containing protein</fullName>
    </recommendedName>
</protein>